<dbReference type="Proteomes" id="UP000638986">
    <property type="component" value="Unassembled WGS sequence"/>
</dbReference>
<keyword evidence="3" id="KW-0449">Lipoprotein</keyword>
<proteinExistence type="predicted"/>
<dbReference type="Proteomes" id="UP000250443">
    <property type="component" value="Unassembled WGS sequence"/>
</dbReference>
<evidence type="ECO:0000313" key="5">
    <source>
        <dbReference type="Proteomes" id="UP000626180"/>
    </source>
</evidence>
<dbReference type="Proteomes" id="UP000626180">
    <property type="component" value="Unassembled WGS sequence"/>
</dbReference>
<dbReference type="EMBL" id="UAUF01000009">
    <property type="protein sequence ID" value="SPZ03896.1"/>
    <property type="molecule type" value="Genomic_DNA"/>
</dbReference>
<reference evidence="1 5" key="2">
    <citation type="submission" date="2020-10" db="EMBL/GenBank/DDBJ databases">
        <title>Genome sequences of Pseudomonas isolates.</title>
        <authorList>
            <person name="Wessels L."/>
            <person name="Reich F."/>
            <person name="Hammerl J."/>
        </authorList>
    </citation>
    <scope>NUCLEOTIDE SEQUENCE [LARGE SCALE GENOMIC DNA]</scope>
    <source>
        <strain evidence="1 5">20-MO00624-0</strain>
    </source>
</reference>
<dbReference type="PROSITE" id="PS51257">
    <property type="entry name" value="PROKAR_LIPOPROTEIN"/>
    <property type="match status" value="1"/>
</dbReference>
<evidence type="ECO:0000313" key="3">
    <source>
        <dbReference type="EMBL" id="SPZ03896.1"/>
    </source>
</evidence>
<evidence type="ECO:0000313" key="1">
    <source>
        <dbReference type="EMBL" id="MBF8640216.1"/>
    </source>
</evidence>
<evidence type="ECO:0000313" key="2">
    <source>
        <dbReference type="EMBL" id="MBH3437867.1"/>
    </source>
</evidence>
<keyword evidence="5" id="KW-1185">Reference proteome</keyword>
<dbReference type="AlphaFoldDB" id="A0A2X2CDV8"/>
<organism evidence="3 4">
    <name type="scientific">Pseudomonas luteola</name>
    <dbReference type="NCBI Taxonomy" id="47886"/>
    <lineage>
        <taxon>Bacteria</taxon>
        <taxon>Pseudomonadati</taxon>
        <taxon>Pseudomonadota</taxon>
        <taxon>Gammaproteobacteria</taxon>
        <taxon>Pseudomonadales</taxon>
        <taxon>Pseudomonadaceae</taxon>
        <taxon>Pseudomonas</taxon>
    </lineage>
</organism>
<gene>
    <name evidence="2" type="ORF">I5Q09_04095</name>
    <name evidence="1" type="ORF">IRZ65_05945</name>
    <name evidence="3" type="ORF">NCTC11842_01237</name>
</gene>
<dbReference type="EMBL" id="JADTXM010000002">
    <property type="protein sequence ID" value="MBH3437867.1"/>
    <property type="molecule type" value="Genomic_DNA"/>
</dbReference>
<evidence type="ECO:0000313" key="6">
    <source>
        <dbReference type="Proteomes" id="UP000638986"/>
    </source>
</evidence>
<reference evidence="3 4" key="1">
    <citation type="submission" date="2018-06" db="EMBL/GenBank/DDBJ databases">
        <authorList>
            <consortium name="Pathogen Informatics"/>
            <person name="Doyle S."/>
        </authorList>
    </citation>
    <scope>NUCLEOTIDE SEQUENCE [LARGE SCALE GENOMIC DNA]</scope>
    <source>
        <strain evidence="3 4">NCTC11842</strain>
    </source>
</reference>
<name>A0A2X2CDV8_PSELU</name>
<dbReference type="GeneID" id="300266485"/>
<evidence type="ECO:0000313" key="4">
    <source>
        <dbReference type="Proteomes" id="UP000250443"/>
    </source>
</evidence>
<dbReference type="EMBL" id="JADMCD010000002">
    <property type="protein sequence ID" value="MBF8640216.1"/>
    <property type="molecule type" value="Genomic_DNA"/>
</dbReference>
<dbReference type="Gene3D" id="1.25.40.10">
    <property type="entry name" value="Tetratricopeptide repeat domain"/>
    <property type="match status" value="1"/>
</dbReference>
<protein>
    <submittedName>
        <fullName evidence="3">Lipoprotein</fullName>
    </submittedName>
</protein>
<reference evidence="2 6" key="3">
    <citation type="submission" date="2020-11" db="EMBL/GenBank/DDBJ databases">
        <title>Enhanced detection system for hospital associated transmission using whole genome sequencing surveillance.</title>
        <authorList>
            <person name="Harrison L.H."/>
            <person name="Van Tyne D."/>
            <person name="Marsh J.W."/>
            <person name="Griffith M.P."/>
            <person name="Snyder D.J."/>
            <person name="Cooper V.S."/>
            <person name="Mustapha M."/>
        </authorList>
    </citation>
    <scope>NUCLEOTIDE SEQUENCE [LARGE SCALE GENOMIC DNA]</scope>
    <source>
        <strain evidence="2 6">PSB00013</strain>
    </source>
</reference>
<sequence length="129" mass="14835">MRHILFSLVVVSLAGCTGASMNRHMDKAYDAYTEGDCDQVMLELSQAERKSRARPWVQPEISMLRGQCLERQRLYVDAVETYRFIERRYPSSEYAYRARARIDTLTQLGLDGSRPVIVQPQPLKPVLAK</sequence>
<dbReference type="RefSeq" id="WP_010795260.1">
    <property type="nucleotide sequence ID" value="NZ_CP053063.1"/>
</dbReference>
<accession>A0A2X2CDV8</accession>
<dbReference type="InterPro" id="IPR011990">
    <property type="entry name" value="TPR-like_helical_dom_sf"/>
</dbReference>